<dbReference type="GeneID" id="40741313"/>
<evidence type="ECO:0000313" key="2">
    <source>
        <dbReference type="Proteomes" id="UP000030706"/>
    </source>
</evidence>
<keyword evidence="2" id="KW-1185">Reference proteome</keyword>
<dbReference type="Gene3D" id="3.20.20.60">
    <property type="entry name" value="Phosphoenolpyruvate-binding domains"/>
    <property type="match status" value="1"/>
</dbReference>
<organism evidence="1 2">
    <name type="scientific">Aureobasidium pullulans EXF-150</name>
    <dbReference type="NCBI Taxonomy" id="1043002"/>
    <lineage>
        <taxon>Eukaryota</taxon>
        <taxon>Fungi</taxon>
        <taxon>Dikarya</taxon>
        <taxon>Ascomycota</taxon>
        <taxon>Pezizomycotina</taxon>
        <taxon>Dothideomycetes</taxon>
        <taxon>Dothideomycetidae</taxon>
        <taxon>Dothideales</taxon>
        <taxon>Saccotheciaceae</taxon>
        <taxon>Aureobasidium</taxon>
    </lineage>
</organism>
<protein>
    <recommendedName>
        <fullName evidence="3">HpcH/HpaI aldolase/citrate lyase domain-containing protein</fullName>
    </recommendedName>
</protein>
<evidence type="ECO:0000313" key="1">
    <source>
        <dbReference type="EMBL" id="KEQ78895.1"/>
    </source>
</evidence>
<dbReference type="InterPro" id="IPR040442">
    <property type="entry name" value="Pyrv_kinase-like_dom_sf"/>
</dbReference>
<dbReference type="RefSeq" id="XP_029755082.1">
    <property type="nucleotide sequence ID" value="XM_029899007.1"/>
</dbReference>
<sequence length="143" mass="15863">MISSQPLTLANSVRERLPRNEVPYTLSVKLIRSVELPTTAKTAGFDGILIDMEHSSFDLDTTGQLCTAALYAGIPLLSVRLARILTMSRESSMEVPWVSSSLLFGACKTQRMSLQQESFSLSDLALRPMVLCRQVTATLNRHY</sequence>
<dbReference type="SUPFAM" id="SSF51621">
    <property type="entry name" value="Phosphoenolpyruvate/pyruvate domain"/>
    <property type="match status" value="1"/>
</dbReference>
<dbReference type="HOGENOM" id="CLU_1805796_0_0_1"/>
<dbReference type="Proteomes" id="UP000030706">
    <property type="component" value="Unassembled WGS sequence"/>
</dbReference>
<name>A0A074X0B3_AURPU</name>
<dbReference type="EMBL" id="KL585012">
    <property type="protein sequence ID" value="KEQ78895.1"/>
    <property type="molecule type" value="Genomic_DNA"/>
</dbReference>
<evidence type="ECO:0008006" key="3">
    <source>
        <dbReference type="Google" id="ProtNLM"/>
    </source>
</evidence>
<dbReference type="STRING" id="1043002.A0A074X0B3"/>
<dbReference type="AlphaFoldDB" id="A0A074X0B3"/>
<gene>
    <name evidence="1" type="ORF">M438DRAFT_155682</name>
</gene>
<dbReference type="InterPro" id="IPR015813">
    <property type="entry name" value="Pyrv/PenolPyrv_kinase-like_dom"/>
</dbReference>
<reference evidence="1 2" key="1">
    <citation type="journal article" date="2014" name="BMC Genomics">
        <title>Genome sequencing of four Aureobasidium pullulans varieties: biotechnological potential, stress tolerance, and description of new species.</title>
        <authorList>
            <person name="Gostin Ar C."/>
            <person name="Ohm R.A."/>
            <person name="Kogej T."/>
            <person name="Sonjak S."/>
            <person name="Turk M."/>
            <person name="Zajc J."/>
            <person name="Zalar P."/>
            <person name="Grube M."/>
            <person name="Sun H."/>
            <person name="Han J."/>
            <person name="Sharma A."/>
            <person name="Chiniquy J."/>
            <person name="Ngan C.Y."/>
            <person name="Lipzen A."/>
            <person name="Barry K."/>
            <person name="Grigoriev I.V."/>
            <person name="Gunde-Cimerman N."/>
        </authorList>
    </citation>
    <scope>NUCLEOTIDE SEQUENCE [LARGE SCALE GENOMIC DNA]</scope>
    <source>
        <strain evidence="1 2">EXF-150</strain>
    </source>
</reference>
<proteinExistence type="predicted"/>
<dbReference type="GO" id="GO:0003824">
    <property type="term" value="F:catalytic activity"/>
    <property type="evidence" value="ECO:0007669"/>
    <property type="project" value="InterPro"/>
</dbReference>
<accession>A0A074X0B3</accession>
<dbReference type="OrthoDB" id="1621678at2759"/>